<reference evidence="1 2" key="1">
    <citation type="submission" date="2015-02" db="EMBL/GenBank/DDBJ databases">
        <title>Nostoc linckia genome annotation.</title>
        <authorList>
            <person name="Zhou Z."/>
        </authorList>
    </citation>
    <scope>NUCLEOTIDE SEQUENCE [LARGE SCALE GENOMIC DNA]</scope>
    <source>
        <strain evidence="2">z8</strain>
    </source>
</reference>
<name>A0A9Q6EMH4_NOSLI</name>
<dbReference type="Proteomes" id="UP000222310">
    <property type="component" value="Unassembled WGS sequence"/>
</dbReference>
<dbReference type="GeneID" id="57095974"/>
<gene>
    <name evidence="1" type="ORF">VF08_08175</name>
</gene>
<dbReference type="EMBL" id="LAHD01000016">
    <property type="protein sequence ID" value="PHK05344.1"/>
    <property type="molecule type" value="Genomic_DNA"/>
</dbReference>
<dbReference type="RefSeq" id="WP_099068886.1">
    <property type="nucleotide sequence ID" value="NZ_LAHD01000016.1"/>
</dbReference>
<evidence type="ECO:0000313" key="2">
    <source>
        <dbReference type="Proteomes" id="UP000222310"/>
    </source>
</evidence>
<dbReference type="AlphaFoldDB" id="A0A9Q6EMH4"/>
<comment type="caution">
    <text evidence="1">The sequence shown here is derived from an EMBL/GenBank/DDBJ whole genome shotgun (WGS) entry which is preliminary data.</text>
</comment>
<sequence>MSNPKPLQTEGFLEQQFKGYTEEITEPLSKKVTGVKLPQSIHNALHALPQEERVKYLRRIICEAVERDLMSK</sequence>
<proteinExistence type="predicted"/>
<accession>A0A9Q6EMH4</accession>
<protein>
    <submittedName>
        <fullName evidence="1">Uncharacterized protein</fullName>
    </submittedName>
</protein>
<organism evidence="1 2">
    <name type="scientific">Nostoc linckia z8</name>
    <dbReference type="NCBI Taxonomy" id="1628746"/>
    <lineage>
        <taxon>Bacteria</taxon>
        <taxon>Bacillati</taxon>
        <taxon>Cyanobacteriota</taxon>
        <taxon>Cyanophyceae</taxon>
        <taxon>Nostocales</taxon>
        <taxon>Nostocaceae</taxon>
        <taxon>Nostoc</taxon>
    </lineage>
</organism>
<evidence type="ECO:0000313" key="1">
    <source>
        <dbReference type="EMBL" id="PHK05344.1"/>
    </source>
</evidence>